<keyword evidence="1" id="KW-1133">Transmembrane helix</keyword>
<dbReference type="PANTHER" id="PTHR11439">
    <property type="entry name" value="GAG-POL-RELATED RETROTRANSPOSON"/>
    <property type="match status" value="1"/>
</dbReference>
<dbReference type="PANTHER" id="PTHR11439:SF483">
    <property type="entry name" value="PEPTIDE SYNTHASE GLIP-LIKE, PUTATIVE (AFU_ORTHOLOGUE AFUA_3G12920)-RELATED"/>
    <property type="match status" value="1"/>
</dbReference>
<dbReference type="AlphaFoldDB" id="A0A9D4W475"/>
<accession>A0A9D4W475</accession>
<comment type="caution">
    <text evidence="2">The sequence shown here is derived from an EMBL/GenBank/DDBJ whole genome shotgun (WGS) entry which is preliminary data.</text>
</comment>
<keyword evidence="1" id="KW-0472">Membrane</keyword>
<dbReference type="Gramene" id="Psat06G0133100-T1">
    <property type="protein sequence ID" value="KAI5394653.1"/>
    <property type="gene ID" value="KIW84_061331"/>
</dbReference>
<evidence type="ECO:0000256" key="1">
    <source>
        <dbReference type="SAM" id="Phobius"/>
    </source>
</evidence>
<reference evidence="2 3" key="1">
    <citation type="journal article" date="2022" name="Nat. Genet.">
        <title>Improved pea reference genome and pan-genome highlight genomic features and evolutionary characteristics.</title>
        <authorList>
            <person name="Yang T."/>
            <person name="Liu R."/>
            <person name="Luo Y."/>
            <person name="Hu S."/>
            <person name="Wang D."/>
            <person name="Wang C."/>
            <person name="Pandey M.K."/>
            <person name="Ge S."/>
            <person name="Xu Q."/>
            <person name="Li N."/>
            <person name="Li G."/>
            <person name="Huang Y."/>
            <person name="Saxena R.K."/>
            <person name="Ji Y."/>
            <person name="Li M."/>
            <person name="Yan X."/>
            <person name="He Y."/>
            <person name="Liu Y."/>
            <person name="Wang X."/>
            <person name="Xiang C."/>
            <person name="Varshney R.K."/>
            <person name="Ding H."/>
            <person name="Gao S."/>
            <person name="Zong X."/>
        </authorList>
    </citation>
    <scope>NUCLEOTIDE SEQUENCE [LARGE SCALE GENOMIC DNA]</scope>
    <source>
        <strain evidence="2 3">cv. Zhongwan 6</strain>
    </source>
</reference>
<evidence type="ECO:0000313" key="3">
    <source>
        <dbReference type="Proteomes" id="UP001058974"/>
    </source>
</evidence>
<proteinExistence type="predicted"/>
<gene>
    <name evidence="2" type="ORF">KIW84_061331</name>
</gene>
<evidence type="ECO:0000313" key="2">
    <source>
        <dbReference type="EMBL" id="KAI5394653.1"/>
    </source>
</evidence>
<dbReference type="Proteomes" id="UP001058974">
    <property type="component" value="Chromosome 6"/>
</dbReference>
<feature type="transmembrane region" description="Helical" evidence="1">
    <location>
        <begin position="111"/>
        <end position="136"/>
    </location>
</feature>
<keyword evidence="1" id="KW-0812">Transmembrane</keyword>
<sequence length="225" mass="25278">MTTSLLSPHERVPSISVLAGIDRVILVQFNIGPIDIYPVTQDGQIPSRSLMSLSMLRGVPINCLYGYPVTDNVGSAIKHSTLHLGSIVVSGRRVVYTIITMRTTYDTLHNFLYSILIAGQSGVVVACQVVWLLNLLRDLKIKVNKPLKLMIDNKSAINLAKNPVLHRRNKHIETKYHFLRSQVHNGVLEVMHNSTQKQLTDVQTKAIKTDQFFHLRDEIGVISFD</sequence>
<dbReference type="CDD" id="cd09272">
    <property type="entry name" value="RNase_HI_RT_Ty1"/>
    <property type="match status" value="1"/>
</dbReference>
<keyword evidence="3" id="KW-1185">Reference proteome</keyword>
<dbReference type="EMBL" id="JAMSHJ010000006">
    <property type="protein sequence ID" value="KAI5394653.1"/>
    <property type="molecule type" value="Genomic_DNA"/>
</dbReference>
<protein>
    <submittedName>
        <fullName evidence="2">Uncharacterized protein</fullName>
    </submittedName>
</protein>
<organism evidence="2 3">
    <name type="scientific">Pisum sativum</name>
    <name type="common">Garden pea</name>
    <name type="synonym">Lathyrus oleraceus</name>
    <dbReference type="NCBI Taxonomy" id="3888"/>
    <lineage>
        <taxon>Eukaryota</taxon>
        <taxon>Viridiplantae</taxon>
        <taxon>Streptophyta</taxon>
        <taxon>Embryophyta</taxon>
        <taxon>Tracheophyta</taxon>
        <taxon>Spermatophyta</taxon>
        <taxon>Magnoliopsida</taxon>
        <taxon>eudicotyledons</taxon>
        <taxon>Gunneridae</taxon>
        <taxon>Pentapetalae</taxon>
        <taxon>rosids</taxon>
        <taxon>fabids</taxon>
        <taxon>Fabales</taxon>
        <taxon>Fabaceae</taxon>
        <taxon>Papilionoideae</taxon>
        <taxon>50 kb inversion clade</taxon>
        <taxon>NPAAA clade</taxon>
        <taxon>Hologalegina</taxon>
        <taxon>IRL clade</taxon>
        <taxon>Fabeae</taxon>
        <taxon>Lathyrus</taxon>
    </lineage>
</organism>
<name>A0A9D4W475_PEA</name>